<protein>
    <submittedName>
        <fullName evidence="6">C-type cytochrome</fullName>
    </submittedName>
</protein>
<gene>
    <name evidence="6" type="ORF">EI983_05790</name>
</gene>
<dbReference type="InterPro" id="IPR036909">
    <property type="entry name" value="Cyt_c-like_dom_sf"/>
</dbReference>
<evidence type="ECO:0000256" key="1">
    <source>
        <dbReference type="ARBA" id="ARBA00022617"/>
    </source>
</evidence>
<feature type="domain" description="Cytochrome c" evidence="5">
    <location>
        <begin position="22"/>
        <end position="131"/>
    </location>
</feature>
<sequence length="133" mass="14201">MRLWSGVGILALVACAQTVSDTSLERGREIFASYCASCHGSSGTGDGILATDLPVRPADLTMLSKRNGGVFPTSDVMAKIYGYPGRYQAEVMPEFGPVLEGPSVRWTDEAGLQVDTPQALLDLATYLQSLQDT</sequence>
<dbReference type="InterPro" id="IPR009056">
    <property type="entry name" value="Cyt_c-like_dom"/>
</dbReference>
<dbReference type="Pfam" id="PF13442">
    <property type="entry name" value="Cytochrome_CBB3"/>
    <property type="match status" value="1"/>
</dbReference>
<name>A0A6I6IPR8_9RHOB</name>
<dbReference type="OrthoDB" id="335174at2"/>
<evidence type="ECO:0000256" key="4">
    <source>
        <dbReference type="PROSITE-ProRule" id="PRU00433"/>
    </source>
</evidence>
<dbReference type="SUPFAM" id="SSF46626">
    <property type="entry name" value="Cytochrome c"/>
    <property type="match status" value="1"/>
</dbReference>
<reference evidence="7" key="1">
    <citation type="submission" date="2018-12" db="EMBL/GenBank/DDBJ databases">
        <title>Complete genome sequence of Roseovarius sp. MME-070.</title>
        <authorList>
            <person name="Nam Y.-D."/>
            <person name="Kang J."/>
            <person name="Chung W.-H."/>
            <person name="Park Y.S."/>
        </authorList>
    </citation>
    <scope>NUCLEOTIDE SEQUENCE [LARGE SCALE GENOMIC DNA]</scope>
    <source>
        <strain evidence="7">MME-070</strain>
    </source>
</reference>
<keyword evidence="7" id="KW-1185">Reference proteome</keyword>
<dbReference type="AlphaFoldDB" id="A0A6I6IPR8"/>
<evidence type="ECO:0000259" key="5">
    <source>
        <dbReference type="PROSITE" id="PS51007"/>
    </source>
</evidence>
<evidence type="ECO:0000313" key="7">
    <source>
        <dbReference type="Proteomes" id="UP000428330"/>
    </source>
</evidence>
<evidence type="ECO:0000256" key="3">
    <source>
        <dbReference type="ARBA" id="ARBA00023004"/>
    </source>
</evidence>
<dbReference type="RefSeq" id="WP_157706448.1">
    <property type="nucleotide sequence ID" value="NZ_CP034348.1"/>
</dbReference>
<dbReference type="Proteomes" id="UP000428330">
    <property type="component" value="Chromosome"/>
</dbReference>
<accession>A0A6I6IPR8</accession>
<dbReference type="PROSITE" id="PS51257">
    <property type="entry name" value="PROKAR_LIPOPROTEIN"/>
    <property type="match status" value="1"/>
</dbReference>
<dbReference type="EMBL" id="CP034348">
    <property type="protein sequence ID" value="QGX97813.1"/>
    <property type="molecule type" value="Genomic_DNA"/>
</dbReference>
<evidence type="ECO:0000256" key="2">
    <source>
        <dbReference type="ARBA" id="ARBA00022723"/>
    </source>
</evidence>
<dbReference type="GO" id="GO:0020037">
    <property type="term" value="F:heme binding"/>
    <property type="evidence" value="ECO:0007669"/>
    <property type="project" value="InterPro"/>
</dbReference>
<dbReference type="KEGG" id="rom:EI983_05790"/>
<dbReference type="PROSITE" id="PS51007">
    <property type="entry name" value="CYTC"/>
    <property type="match status" value="1"/>
</dbReference>
<proteinExistence type="predicted"/>
<keyword evidence="2 4" id="KW-0479">Metal-binding</keyword>
<dbReference type="GO" id="GO:0046872">
    <property type="term" value="F:metal ion binding"/>
    <property type="evidence" value="ECO:0007669"/>
    <property type="project" value="UniProtKB-KW"/>
</dbReference>
<evidence type="ECO:0000313" key="6">
    <source>
        <dbReference type="EMBL" id="QGX97813.1"/>
    </source>
</evidence>
<dbReference type="GO" id="GO:0009055">
    <property type="term" value="F:electron transfer activity"/>
    <property type="evidence" value="ECO:0007669"/>
    <property type="project" value="InterPro"/>
</dbReference>
<dbReference type="Gene3D" id="1.10.760.10">
    <property type="entry name" value="Cytochrome c-like domain"/>
    <property type="match status" value="1"/>
</dbReference>
<keyword evidence="3 4" id="KW-0408">Iron</keyword>
<keyword evidence="1 4" id="KW-0349">Heme</keyword>
<organism evidence="6 7">
    <name type="scientific">Roseovarius faecimaris</name>
    <dbReference type="NCBI Taxonomy" id="2494550"/>
    <lineage>
        <taxon>Bacteria</taxon>
        <taxon>Pseudomonadati</taxon>
        <taxon>Pseudomonadota</taxon>
        <taxon>Alphaproteobacteria</taxon>
        <taxon>Rhodobacterales</taxon>
        <taxon>Roseobacteraceae</taxon>
        <taxon>Roseovarius</taxon>
    </lineage>
</organism>